<keyword evidence="4" id="KW-1185">Reference proteome</keyword>
<feature type="domain" description="Glycosyltransferase 2-like" evidence="2">
    <location>
        <begin position="35"/>
        <end position="150"/>
    </location>
</feature>
<dbReference type="PANTHER" id="PTHR43685">
    <property type="entry name" value="GLYCOSYLTRANSFERASE"/>
    <property type="match status" value="1"/>
</dbReference>
<dbReference type="PANTHER" id="PTHR43685:SF3">
    <property type="entry name" value="SLR2126 PROTEIN"/>
    <property type="match status" value="1"/>
</dbReference>
<dbReference type="SUPFAM" id="SSF53448">
    <property type="entry name" value="Nucleotide-diphospho-sugar transferases"/>
    <property type="match status" value="1"/>
</dbReference>
<evidence type="ECO:0000313" key="3">
    <source>
        <dbReference type="EMBL" id="MFC4337198.1"/>
    </source>
</evidence>
<dbReference type="Proteomes" id="UP001595823">
    <property type="component" value="Unassembled WGS sequence"/>
</dbReference>
<dbReference type="InterPro" id="IPR001173">
    <property type="entry name" value="Glyco_trans_2-like"/>
</dbReference>
<proteinExistence type="predicted"/>
<evidence type="ECO:0000313" key="4">
    <source>
        <dbReference type="Proteomes" id="UP001595823"/>
    </source>
</evidence>
<evidence type="ECO:0000256" key="1">
    <source>
        <dbReference type="SAM" id="MobiDB-lite"/>
    </source>
</evidence>
<dbReference type="InterPro" id="IPR050834">
    <property type="entry name" value="Glycosyltransf_2"/>
</dbReference>
<organism evidence="3 4">
    <name type="scientific">Salininema proteolyticum</name>
    <dbReference type="NCBI Taxonomy" id="1607685"/>
    <lineage>
        <taxon>Bacteria</taxon>
        <taxon>Bacillati</taxon>
        <taxon>Actinomycetota</taxon>
        <taxon>Actinomycetes</taxon>
        <taxon>Glycomycetales</taxon>
        <taxon>Glycomycetaceae</taxon>
        <taxon>Salininema</taxon>
    </lineage>
</organism>
<protein>
    <submittedName>
        <fullName evidence="3">Glycosyltransferase</fullName>
        <ecNumber evidence="3">2.4.-.-</ecNumber>
    </submittedName>
</protein>
<dbReference type="Pfam" id="PF00535">
    <property type="entry name" value="Glycos_transf_2"/>
    <property type="match status" value="1"/>
</dbReference>
<dbReference type="GO" id="GO:0016757">
    <property type="term" value="F:glycosyltransferase activity"/>
    <property type="evidence" value="ECO:0007669"/>
    <property type="project" value="UniProtKB-KW"/>
</dbReference>
<reference evidence="4" key="1">
    <citation type="journal article" date="2019" name="Int. J. Syst. Evol. Microbiol.">
        <title>The Global Catalogue of Microorganisms (GCM) 10K type strain sequencing project: providing services to taxonomists for standard genome sequencing and annotation.</title>
        <authorList>
            <consortium name="The Broad Institute Genomics Platform"/>
            <consortium name="The Broad Institute Genome Sequencing Center for Infectious Disease"/>
            <person name="Wu L."/>
            <person name="Ma J."/>
        </authorList>
    </citation>
    <scope>NUCLEOTIDE SEQUENCE [LARGE SCALE GENOMIC DNA]</scope>
    <source>
        <strain evidence="4">IBRC-M 10908</strain>
    </source>
</reference>
<feature type="region of interest" description="Disordered" evidence="1">
    <location>
        <begin position="1"/>
        <end position="23"/>
    </location>
</feature>
<name>A0ABV8U274_9ACTN</name>
<keyword evidence="3" id="KW-0328">Glycosyltransferase</keyword>
<dbReference type="EMBL" id="JBHSDK010000028">
    <property type="protein sequence ID" value="MFC4337198.1"/>
    <property type="molecule type" value="Genomic_DNA"/>
</dbReference>
<dbReference type="CDD" id="cd00761">
    <property type="entry name" value="Glyco_tranf_GTA_type"/>
    <property type="match status" value="1"/>
</dbReference>
<dbReference type="InterPro" id="IPR029044">
    <property type="entry name" value="Nucleotide-diphossugar_trans"/>
</dbReference>
<accession>A0ABV8U274</accession>
<comment type="caution">
    <text evidence="3">The sequence shown here is derived from an EMBL/GenBank/DDBJ whole genome shotgun (WGS) entry which is preliminary data.</text>
</comment>
<sequence>MPVEDHARPLRLKGNDWSPVPEPELREWSPRLKASVVLPAYGAQEKLDLALAALAAQDYPSDLTEVVVVDDHSDPPLALPEVRPDDTRLITSEAGGWGSGHAMNAGIAAATGDVVVRLDSDMVPFRDHVSAHLWYHHHCDYLVVLGHKRFVAWDPERHGAAEVRDAVAAGEAAELFDESQPHWIENYIGDHDRLRHTSSDLFRVFTGATHSARKDLLDRAGGYDADLKLGSDTEIGYRLIQAGAVFVPDSASSSWHLGLGQMKTDGDAGRVQRLPYLTQRIPLYRHRRVSPSRVWRVPLVDVRVDFPEGTTVDQLDDLVAPLLGGSVGDIRVTVVNPAPQEAGSRGKVLGADGSHWPLVEELYSGEPRVVLAAEPADDPAVPFTLHWRRGKAAKDTVKTLVDRMERDRLGVLDALGAAEATMVRTAARSRARLVGAEDEHAALGELWGSGSIDLREPADEATVYRPHVRGENSGVRRLARNMLSAGQRQRIKRLLGR</sequence>
<keyword evidence="3" id="KW-0808">Transferase</keyword>
<dbReference type="EC" id="2.4.-.-" evidence="3"/>
<gene>
    <name evidence="3" type="ORF">ACFPET_18510</name>
</gene>
<dbReference type="Gene3D" id="3.90.550.10">
    <property type="entry name" value="Spore Coat Polysaccharide Biosynthesis Protein SpsA, Chain A"/>
    <property type="match status" value="1"/>
</dbReference>
<dbReference type="RefSeq" id="WP_380623931.1">
    <property type="nucleotide sequence ID" value="NZ_JBHSDK010000028.1"/>
</dbReference>
<evidence type="ECO:0000259" key="2">
    <source>
        <dbReference type="Pfam" id="PF00535"/>
    </source>
</evidence>